<protein>
    <submittedName>
        <fullName evidence="2">Uncharacterized protein</fullName>
    </submittedName>
</protein>
<keyword evidence="1" id="KW-0472">Membrane</keyword>
<sequence length="74" mass="9129">MLFNSVTFAIFFAIVYVIYWSVPKKNRPNLLIFSSMFFYAWFSWIFFLHFLLVILLNYFFYFRIKSSQKIRNDG</sequence>
<keyword evidence="1" id="KW-1133">Transmembrane helix</keyword>
<dbReference type="Proteomes" id="UP000012249">
    <property type="component" value="Unassembled WGS sequence"/>
</dbReference>
<dbReference type="EMBL" id="AHMI02000306">
    <property type="protein sequence ID" value="EMY12364.1"/>
    <property type="molecule type" value="Genomic_DNA"/>
</dbReference>
<gene>
    <name evidence="2" type="ORF">LEP1GSC043_3157</name>
</gene>
<dbReference type="AlphaFoldDB" id="N1U368"/>
<evidence type="ECO:0000313" key="2">
    <source>
        <dbReference type="EMBL" id="EMY12364.1"/>
    </source>
</evidence>
<proteinExistence type="predicted"/>
<comment type="caution">
    <text evidence="2">The sequence shown here is derived from an EMBL/GenBank/DDBJ whole genome shotgun (WGS) entry which is preliminary data.</text>
</comment>
<name>N1U368_9LEPT</name>
<evidence type="ECO:0000256" key="1">
    <source>
        <dbReference type="SAM" id="Phobius"/>
    </source>
</evidence>
<accession>N1U368</accession>
<feature type="transmembrane region" description="Helical" evidence="1">
    <location>
        <begin position="5"/>
        <end position="22"/>
    </location>
</feature>
<feature type="transmembrane region" description="Helical" evidence="1">
    <location>
        <begin position="42"/>
        <end position="61"/>
    </location>
</feature>
<organism evidence="2 3">
    <name type="scientific">Leptospira weilii str. Ecochallenge</name>
    <dbReference type="NCBI Taxonomy" id="1049986"/>
    <lineage>
        <taxon>Bacteria</taxon>
        <taxon>Pseudomonadati</taxon>
        <taxon>Spirochaetota</taxon>
        <taxon>Spirochaetia</taxon>
        <taxon>Leptospirales</taxon>
        <taxon>Leptospiraceae</taxon>
        <taxon>Leptospira</taxon>
    </lineage>
</organism>
<evidence type="ECO:0000313" key="3">
    <source>
        <dbReference type="Proteomes" id="UP000012249"/>
    </source>
</evidence>
<keyword evidence="1" id="KW-0812">Transmembrane</keyword>
<reference evidence="2 3" key="1">
    <citation type="submission" date="2013-02" db="EMBL/GenBank/DDBJ databases">
        <authorList>
            <person name="Harkins D.M."/>
            <person name="Durkin A.S."/>
            <person name="Brinkac L.M."/>
            <person name="Haft D.H."/>
            <person name="Selengut J.D."/>
            <person name="Sanka R."/>
            <person name="DePew J."/>
            <person name="Purushe J."/>
            <person name="Haake D.A."/>
            <person name="Matsunaga J."/>
            <person name="Vinetz J.M."/>
            <person name="Sutton G.G."/>
            <person name="Nierman W.C."/>
            <person name="Fouts D.E."/>
        </authorList>
    </citation>
    <scope>NUCLEOTIDE SEQUENCE [LARGE SCALE GENOMIC DNA]</scope>
    <source>
        <strain evidence="2 3">Ecochallenge</strain>
    </source>
</reference>